<keyword evidence="1" id="KW-0812">Transmembrane</keyword>
<evidence type="ECO:0008006" key="4">
    <source>
        <dbReference type="Google" id="ProtNLM"/>
    </source>
</evidence>
<evidence type="ECO:0000313" key="2">
    <source>
        <dbReference type="EMBL" id="MEJ8566132.1"/>
    </source>
</evidence>
<feature type="transmembrane region" description="Helical" evidence="1">
    <location>
        <begin position="98"/>
        <end position="116"/>
    </location>
</feature>
<protein>
    <recommendedName>
        <fullName evidence="4">Glycosyltransferase RgtA/B/C/D-like domain-containing protein</fullName>
    </recommendedName>
</protein>
<proteinExistence type="predicted"/>
<feature type="transmembrane region" description="Helical" evidence="1">
    <location>
        <begin position="267"/>
        <end position="287"/>
    </location>
</feature>
<gene>
    <name evidence="2" type="ORF">V3330_00735</name>
</gene>
<sequence>MVPDQAQPDHRPARGGVLALLAVTLLFSVVCVWMVTPAPPAGFHWDDTWYLLMAEWLSMRPDTWELAWTMLHLRQYPPLFPFVLSLAGAGLGNTGTAYLLNAVILALAGGLAMFWFRVEGFALAAAVFGGILVVFNPVALHWLPALFSEHLYLLLTTAVLLLAALRRDWMPLWLVLGILLGLAVATRTTGWALVGAITVHLVIARKPVCLVLTLIGLTAGWLTIPYLMVGLPDAPGYLDQFTELPYEPGVAFLVDQALALFRGWSDLWGSTLAGLLVLAFALPGWWLRLRKNRPDAWYVPAYVAILLAWPYPEHMNRFLWPLVPSVVVAVHAVLPRWRRWSLRAAPGSLLLAIVVLATVPDGLYRSVSRLVSPPPTELSALSRMNEWTRSGDRATGIEVLRARQQLIADAQRIGELTSPAFCVYSELPALITAQAGRMAVASPWENLQEAADADQECPYYYLIPSGLPGSTPQAVRTFGAPHEELFRSFTRVGGEEEVLGIFYSLVPPSRSGSPQ</sequence>
<feature type="transmembrane region" description="Helical" evidence="1">
    <location>
        <begin position="122"/>
        <end position="143"/>
    </location>
</feature>
<dbReference type="EMBL" id="JAZHOG010000001">
    <property type="protein sequence ID" value="MEJ8566132.1"/>
    <property type="molecule type" value="Genomic_DNA"/>
</dbReference>
<evidence type="ECO:0000313" key="3">
    <source>
        <dbReference type="Proteomes" id="UP001359886"/>
    </source>
</evidence>
<organism evidence="2 3">
    <name type="scientific">Elongatibacter sediminis</name>
    <dbReference type="NCBI Taxonomy" id="3119006"/>
    <lineage>
        <taxon>Bacteria</taxon>
        <taxon>Pseudomonadati</taxon>
        <taxon>Pseudomonadota</taxon>
        <taxon>Gammaproteobacteria</taxon>
        <taxon>Chromatiales</taxon>
        <taxon>Wenzhouxiangellaceae</taxon>
        <taxon>Elongatibacter</taxon>
    </lineage>
</organism>
<dbReference type="AlphaFoldDB" id="A0AAW9R6A0"/>
<feature type="transmembrane region" description="Helical" evidence="1">
    <location>
        <begin position="296"/>
        <end position="312"/>
    </location>
</feature>
<feature type="transmembrane region" description="Helical" evidence="1">
    <location>
        <begin position="172"/>
        <end position="196"/>
    </location>
</feature>
<accession>A0AAW9R6A0</accession>
<reference evidence="2 3" key="1">
    <citation type="submission" date="2024-02" db="EMBL/GenBank/DDBJ databases">
        <title>A novel Wenzhouxiangellaceae bacterium, isolated from coastal sediments.</title>
        <authorList>
            <person name="Du Z.-J."/>
            <person name="Ye Y.-Q."/>
            <person name="Zhang X.-Y."/>
        </authorList>
    </citation>
    <scope>NUCLEOTIDE SEQUENCE [LARGE SCALE GENOMIC DNA]</scope>
    <source>
        <strain evidence="2 3">CH-27</strain>
    </source>
</reference>
<keyword evidence="3" id="KW-1185">Reference proteome</keyword>
<keyword evidence="1" id="KW-0472">Membrane</keyword>
<dbReference type="Proteomes" id="UP001359886">
    <property type="component" value="Unassembled WGS sequence"/>
</dbReference>
<feature type="transmembrane region" description="Helical" evidence="1">
    <location>
        <begin position="318"/>
        <end position="337"/>
    </location>
</feature>
<evidence type="ECO:0000256" key="1">
    <source>
        <dbReference type="SAM" id="Phobius"/>
    </source>
</evidence>
<feature type="transmembrane region" description="Helical" evidence="1">
    <location>
        <begin position="208"/>
        <end position="228"/>
    </location>
</feature>
<comment type="caution">
    <text evidence="2">The sequence shown here is derived from an EMBL/GenBank/DDBJ whole genome shotgun (WGS) entry which is preliminary data.</text>
</comment>
<feature type="transmembrane region" description="Helical" evidence="1">
    <location>
        <begin position="349"/>
        <end position="367"/>
    </location>
</feature>
<name>A0AAW9R6A0_9GAMM</name>
<dbReference type="RefSeq" id="WP_354693455.1">
    <property type="nucleotide sequence ID" value="NZ_JAZHOG010000001.1"/>
</dbReference>
<feature type="transmembrane region" description="Helical" evidence="1">
    <location>
        <begin position="17"/>
        <end position="36"/>
    </location>
</feature>
<keyword evidence="1" id="KW-1133">Transmembrane helix</keyword>